<feature type="domain" description="Transposase IS4-like" evidence="1">
    <location>
        <begin position="149"/>
        <end position="230"/>
    </location>
</feature>
<dbReference type="NCBIfam" id="NF033564">
    <property type="entry name" value="transpos_ISAs1"/>
    <property type="match status" value="1"/>
</dbReference>
<evidence type="ECO:0000259" key="2">
    <source>
        <dbReference type="Pfam" id="PF13808"/>
    </source>
</evidence>
<dbReference type="PANTHER" id="PTHR30298:SF0">
    <property type="entry name" value="PROTEIN YBFL-RELATED"/>
    <property type="match status" value="1"/>
</dbReference>
<evidence type="ECO:0000259" key="1">
    <source>
        <dbReference type="Pfam" id="PF01609"/>
    </source>
</evidence>
<comment type="caution">
    <text evidence="3">The sequence shown here is derived from an EMBL/GenBank/DDBJ whole genome shotgun (WGS) entry which is preliminary data.</text>
</comment>
<reference evidence="3 4" key="1">
    <citation type="journal article" date="2019" name="Int. J. Syst. Evol. Microbiol.">
        <title>The Global Catalogue of Microorganisms (GCM) 10K type strain sequencing project: providing services to taxonomists for standard genome sequencing and annotation.</title>
        <authorList>
            <consortium name="The Broad Institute Genomics Platform"/>
            <consortium name="The Broad Institute Genome Sequencing Center for Infectious Disease"/>
            <person name="Wu L."/>
            <person name="Ma J."/>
        </authorList>
    </citation>
    <scope>NUCLEOTIDE SEQUENCE [LARGE SCALE GENOMIC DNA]</scope>
    <source>
        <strain evidence="3 4">JCM 9088</strain>
    </source>
</reference>
<dbReference type="InterPro" id="IPR002559">
    <property type="entry name" value="Transposase_11"/>
</dbReference>
<protein>
    <recommendedName>
        <fullName evidence="5">Transposase</fullName>
    </recommendedName>
</protein>
<dbReference type="EMBL" id="BAAAUD010000085">
    <property type="protein sequence ID" value="GAA2969519.1"/>
    <property type="molecule type" value="Genomic_DNA"/>
</dbReference>
<evidence type="ECO:0000313" key="4">
    <source>
        <dbReference type="Proteomes" id="UP001500403"/>
    </source>
</evidence>
<dbReference type="InterPro" id="IPR047647">
    <property type="entry name" value="ISAs1_transpos"/>
</dbReference>
<accession>A0ABN3XMI1</accession>
<organism evidence="3 4">
    <name type="scientific">Streptomyces enissocaesilis</name>
    <dbReference type="NCBI Taxonomy" id="332589"/>
    <lineage>
        <taxon>Bacteria</taxon>
        <taxon>Bacillati</taxon>
        <taxon>Actinomycetota</taxon>
        <taxon>Actinomycetes</taxon>
        <taxon>Kitasatosporales</taxon>
        <taxon>Streptomycetaceae</taxon>
        <taxon>Streptomyces</taxon>
        <taxon>Streptomyces rochei group</taxon>
    </lineage>
</organism>
<dbReference type="Pfam" id="PF13808">
    <property type="entry name" value="DDE_Tnp_1_assoc"/>
    <property type="match status" value="1"/>
</dbReference>
<dbReference type="InterPro" id="IPR051698">
    <property type="entry name" value="Transposase_11-like"/>
</dbReference>
<dbReference type="PANTHER" id="PTHR30298">
    <property type="entry name" value="H REPEAT-ASSOCIATED PREDICTED TRANSPOSASE"/>
    <property type="match status" value="1"/>
</dbReference>
<dbReference type="Proteomes" id="UP001500403">
    <property type="component" value="Unassembled WGS sequence"/>
</dbReference>
<evidence type="ECO:0008006" key="5">
    <source>
        <dbReference type="Google" id="ProtNLM"/>
    </source>
</evidence>
<sequence length="232" mass="24886">MIMEFSTLCDLGKPVPAAESSPIPPSFDQLNPHPEVAVGEVPGLLERLAEVPDPRDRRGVRHTLGTVLALTACAVLAGARSLLAVAEWVADAPLELLEQLGATVDPLAPHRSRPAESTIRRLLARIDADALDRAIGTWLADRRPQGDCLRALAVDGKSLRGAARAKGRKIHLLAACDHAGGLVLAQLDVGEKTNEITCFRPLLDTLPDLENTVVTSDALHTQHDHAAYLLDR</sequence>
<dbReference type="Pfam" id="PF01609">
    <property type="entry name" value="DDE_Tnp_1"/>
    <property type="match status" value="1"/>
</dbReference>
<keyword evidence="4" id="KW-1185">Reference proteome</keyword>
<proteinExistence type="predicted"/>
<dbReference type="InterPro" id="IPR032806">
    <property type="entry name" value="YbfD_N"/>
</dbReference>
<gene>
    <name evidence="3" type="ORF">GCM10010446_63620</name>
</gene>
<evidence type="ECO:0000313" key="3">
    <source>
        <dbReference type="EMBL" id="GAA2969519.1"/>
    </source>
</evidence>
<name>A0ABN3XMI1_9ACTN</name>
<feature type="domain" description="H repeat-associated protein N-terminal" evidence="2">
    <location>
        <begin position="46"/>
        <end position="139"/>
    </location>
</feature>